<dbReference type="Gene3D" id="3.40.190.10">
    <property type="entry name" value="Periplasmic binding protein-like II"/>
    <property type="match status" value="1"/>
</dbReference>
<dbReference type="PATRIC" id="fig|1423805.4.peg.433"/>
<dbReference type="CDD" id="cd08504">
    <property type="entry name" value="PBP2_OppA"/>
    <property type="match status" value="1"/>
</dbReference>
<protein>
    <submittedName>
        <fullName evidence="8">ABC-type oligopeptide transport system, periplasmic component</fullName>
    </submittedName>
</protein>
<dbReference type="InterPro" id="IPR000914">
    <property type="entry name" value="SBP_5_dom"/>
</dbReference>
<dbReference type="Pfam" id="PF00496">
    <property type="entry name" value="SBP_bac_5"/>
    <property type="match status" value="1"/>
</dbReference>
<dbReference type="EMBL" id="AZFC01000035">
    <property type="protein sequence ID" value="KRL46945.1"/>
    <property type="molecule type" value="Genomic_DNA"/>
</dbReference>
<proteinExistence type="inferred from homology"/>
<sequence>MKIDIGGVNVKRWIVLLIILCGGLAGCQATTANPATSDSRGVMTKHQVLNLATVRPLTTLDADKMTTFGRLNNTIEGLYQTNRDGQAALALAKSVKVNAAKTTYTFTLWKDSYWSNGDLITAHDFVYSWRRALDPRTKAPQSDLFRGIQNARQIITGRLPAQRLGVQAVGNFKLVVRLDHPMAELPQKLAYPLFGPQNEAVAKKYGKKYATKPEYQVYAGPFMVSRHGNTRNCWHMVPNPHYWDRKHVYLQRINVKVYHNQRKAWADYLAGKLDEVRLLTKTNVQHYEHKDDYTARPYSRMVTISYQQYGPSATINRLLQQRGARLAISHAIDRKAFARETYGSTSIPAQGIVPAGLSRGMRGTADFANAQPEQQTLKYQPQTAKKEWLAALKTIHQKRVTLTLSYQDDANGHLMATQLRRQLTQQLPGLTIHLRRLPWVVNTRAQPLNGDLNLSTLRAQYADPLAVLSRFTSNSTANTSYWSNADYDRLIEQASTAPTFNAQRWRTMLRATGILMAEQGVTPLIQPASTYLVNPHLNGVQFNTVGTQSNFKGAYFVK</sequence>
<dbReference type="AlphaFoldDB" id="A0A0R1QRJ6"/>
<comment type="caution">
    <text evidence="8">The sequence shown here is derived from an EMBL/GenBank/DDBJ whole genome shotgun (WGS) entry which is preliminary data.</text>
</comment>
<name>A0A0R1QRJ6_9LACO</name>
<dbReference type="PANTHER" id="PTHR30290">
    <property type="entry name" value="PERIPLASMIC BINDING COMPONENT OF ABC TRANSPORTER"/>
    <property type="match status" value="1"/>
</dbReference>
<dbReference type="SUPFAM" id="SSF53850">
    <property type="entry name" value="Periplasmic binding protein-like II"/>
    <property type="match status" value="1"/>
</dbReference>
<dbReference type="GO" id="GO:0043190">
    <property type="term" value="C:ATP-binding cassette (ABC) transporter complex"/>
    <property type="evidence" value="ECO:0007669"/>
    <property type="project" value="InterPro"/>
</dbReference>
<dbReference type="FunFam" id="3.90.76.10:FF:000001">
    <property type="entry name" value="Oligopeptide ABC transporter substrate-binding protein"/>
    <property type="match status" value="1"/>
</dbReference>
<dbReference type="InterPro" id="IPR039424">
    <property type="entry name" value="SBP_5"/>
</dbReference>
<evidence type="ECO:0000256" key="2">
    <source>
        <dbReference type="ARBA" id="ARBA00005695"/>
    </source>
</evidence>
<gene>
    <name evidence="8" type="ORF">FD37_GL000426</name>
</gene>
<feature type="chain" id="PRO_5039068438" evidence="6">
    <location>
        <begin position="32"/>
        <end position="558"/>
    </location>
</feature>
<organism evidence="8 9">
    <name type="scientific">Levilactobacillus spicheri DSM 15429</name>
    <dbReference type="NCBI Taxonomy" id="1423805"/>
    <lineage>
        <taxon>Bacteria</taxon>
        <taxon>Bacillati</taxon>
        <taxon>Bacillota</taxon>
        <taxon>Bacilli</taxon>
        <taxon>Lactobacillales</taxon>
        <taxon>Lactobacillaceae</taxon>
        <taxon>Levilactobacillus</taxon>
    </lineage>
</organism>
<dbReference type="PANTHER" id="PTHR30290:SF10">
    <property type="entry name" value="PERIPLASMIC OLIGOPEPTIDE-BINDING PROTEIN-RELATED"/>
    <property type="match status" value="1"/>
</dbReference>
<evidence type="ECO:0000313" key="9">
    <source>
        <dbReference type="Proteomes" id="UP000051835"/>
    </source>
</evidence>
<evidence type="ECO:0000256" key="6">
    <source>
        <dbReference type="SAM" id="SignalP"/>
    </source>
</evidence>
<dbReference type="Proteomes" id="UP000051835">
    <property type="component" value="Unassembled WGS sequence"/>
</dbReference>
<dbReference type="GO" id="GO:0015833">
    <property type="term" value="P:peptide transport"/>
    <property type="evidence" value="ECO:0007669"/>
    <property type="project" value="UniProtKB-KW"/>
</dbReference>
<comment type="subcellular location">
    <subcellularLocation>
        <location evidence="1">Cell envelope</location>
    </subcellularLocation>
</comment>
<keyword evidence="5" id="KW-0653">Protein transport</keyword>
<accession>A0A0R1QRJ6</accession>
<dbReference type="PROSITE" id="PS51257">
    <property type="entry name" value="PROKAR_LIPOPROTEIN"/>
    <property type="match status" value="1"/>
</dbReference>
<dbReference type="Gene3D" id="3.10.105.10">
    <property type="entry name" value="Dipeptide-binding Protein, Domain 3"/>
    <property type="match status" value="1"/>
</dbReference>
<keyword evidence="4 6" id="KW-0732">Signal</keyword>
<evidence type="ECO:0000256" key="5">
    <source>
        <dbReference type="ARBA" id="ARBA00022856"/>
    </source>
</evidence>
<dbReference type="Gene3D" id="3.90.76.10">
    <property type="entry name" value="Dipeptide-binding Protein, Domain 1"/>
    <property type="match status" value="1"/>
</dbReference>
<evidence type="ECO:0000256" key="4">
    <source>
        <dbReference type="ARBA" id="ARBA00022729"/>
    </source>
</evidence>
<evidence type="ECO:0000259" key="7">
    <source>
        <dbReference type="Pfam" id="PF00496"/>
    </source>
</evidence>
<evidence type="ECO:0000256" key="3">
    <source>
        <dbReference type="ARBA" id="ARBA00022448"/>
    </source>
</evidence>
<feature type="domain" description="Solute-binding protein family 5" evidence="7">
    <location>
        <begin position="90"/>
        <end position="477"/>
    </location>
</feature>
<feature type="signal peptide" evidence="6">
    <location>
        <begin position="1"/>
        <end position="31"/>
    </location>
</feature>
<dbReference type="InterPro" id="IPR030678">
    <property type="entry name" value="Peptide/Ni-bd"/>
</dbReference>
<dbReference type="GO" id="GO:1904680">
    <property type="term" value="F:peptide transmembrane transporter activity"/>
    <property type="evidence" value="ECO:0007669"/>
    <property type="project" value="TreeGrafter"/>
</dbReference>
<dbReference type="GO" id="GO:0042597">
    <property type="term" value="C:periplasmic space"/>
    <property type="evidence" value="ECO:0007669"/>
    <property type="project" value="UniProtKB-ARBA"/>
</dbReference>
<dbReference type="GO" id="GO:0030313">
    <property type="term" value="C:cell envelope"/>
    <property type="evidence" value="ECO:0007669"/>
    <property type="project" value="UniProtKB-SubCell"/>
</dbReference>
<reference evidence="8 9" key="1">
    <citation type="journal article" date="2015" name="Genome Announc.">
        <title>Expanding the biotechnology potential of lactobacilli through comparative genomics of 213 strains and associated genera.</title>
        <authorList>
            <person name="Sun Z."/>
            <person name="Harris H.M."/>
            <person name="McCann A."/>
            <person name="Guo C."/>
            <person name="Argimon S."/>
            <person name="Zhang W."/>
            <person name="Yang X."/>
            <person name="Jeffery I.B."/>
            <person name="Cooney J.C."/>
            <person name="Kagawa T.F."/>
            <person name="Liu W."/>
            <person name="Song Y."/>
            <person name="Salvetti E."/>
            <person name="Wrobel A."/>
            <person name="Rasinkangas P."/>
            <person name="Parkhill J."/>
            <person name="Rea M.C."/>
            <person name="O'Sullivan O."/>
            <person name="Ritari J."/>
            <person name="Douillard F.P."/>
            <person name="Paul Ross R."/>
            <person name="Yang R."/>
            <person name="Briner A.E."/>
            <person name="Felis G.E."/>
            <person name="de Vos W.M."/>
            <person name="Barrangou R."/>
            <person name="Klaenhammer T.R."/>
            <person name="Caufield P.W."/>
            <person name="Cui Y."/>
            <person name="Zhang H."/>
            <person name="O'Toole P.W."/>
        </authorList>
    </citation>
    <scope>NUCLEOTIDE SEQUENCE [LARGE SCALE GENOMIC DNA]</scope>
    <source>
        <strain evidence="8 9">DSM 15429</strain>
    </source>
</reference>
<dbReference type="PIRSF" id="PIRSF002741">
    <property type="entry name" value="MppA"/>
    <property type="match status" value="1"/>
</dbReference>
<keyword evidence="5" id="KW-0571">Peptide transport</keyword>
<evidence type="ECO:0000313" key="8">
    <source>
        <dbReference type="EMBL" id="KRL46945.1"/>
    </source>
</evidence>
<keyword evidence="3" id="KW-0813">Transport</keyword>
<comment type="similarity">
    <text evidence="2">Belongs to the bacterial solute-binding protein 5 family.</text>
</comment>
<evidence type="ECO:0000256" key="1">
    <source>
        <dbReference type="ARBA" id="ARBA00004196"/>
    </source>
</evidence>